<feature type="non-terminal residue" evidence="2">
    <location>
        <position position="1"/>
    </location>
</feature>
<protein>
    <submittedName>
        <fullName evidence="2">Uncharacterized protein</fullName>
    </submittedName>
</protein>
<feature type="compositionally biased region" description="Basic residues" evidence="1">
    <location>
        <begin position="79"/>
        <end position="90"/>
    </location>
</feature>
<sequence>SRRKAPKSVEILESDEHENENEETGDDESSEDGADVEPVRGRTRSFSSAQGRGAGGNAAKAARAKAAGKAKAEPETRAKVRLVKPPKRVASKAAAAPQRAQITRSSTRLSARNSIGRSLSPPPLSQPRIFRRKAESSEEDEDNDNDNDNERSEKEDNNSETNGQDDSDYDIIDPVELAEVTVRIQEYMCLVPLPVQSTKSARKSAISHAGWHCSGRQHTENGDMVYDVFSGAGANMGPICVRYYHELRLLNRYITWHAKIVQGIENMHRIHGML</sequence>
<gene>
    <name evidence="2" type="ORF">FOMPIDRAFT_1056893</name>
</gene>
<keyword evidence="3" id="KW-1185">Reference proteome</keyword>
<feature type="compositionally biased region" description="Basic and acidic residues" evidence="1">
    <location>
        <begin position="148"/>
        <end position="157"/>
    </location>
</feature>
<evidence type="ECO:0000313" key="2">
    <source>
        <dbReference type="EMBL" id="EPS92424.1"/>
    </source>
</evidence>
<feature type="compositionally biased region" description="Acidic residues" evidence="1">
    <location>
        <begin position="137"/>
        <end position="147"/>
    </location>
</feature>
<proteinExistence type="predicted"/>
<accession>S8F043</accession>
<reference evidence="2 3" key="1">
    <citation type="journal article" date="2012" name="Science">
        <title>The Paleozoic origin of enzymatic lignin decomposition reconstructed from 31 fungal genomes.</title>
        <authorList>
            <person name="Floudas D."/>
            <person name="Binder M."/>
            <person name="Riley R."/>
            <person name="Barry K."/>
            <person name="Blanchette R.A."/>
            <person name="Henrissat B."/>
            <person name="Martinez A.T."/>
            <person name="Otillar R."/>
            <person name="Spatafora J.W."/>
            <person name="Yadav J.S."/>
            <person name="Aerts A."/>
            <person name="Benoit I."/>
            <person name="Boyd A."/>
            <person name="Carlson A."/>
            <person name="Copeland A."/>
            <person name="Coutinho P.M."/>
            <person name="de Vries R.P."/>
            <person name="Ferreira P."/>
            <person name="Findley K."/>
            <person name="Foster B."/>
            <person name="Gaskell J."/>
            <person name="Glotzer D."/>
            <person name="Gorecki P."/>
            <person name="Heitman J."/>
            <person name="Hesse C."/>
            <person name="Hori C."/>
            <person name="Igarashi K."/>
            <person name="Jurgens J.A."/>
            <person name="Kallen N."/>
            <person name="Kersten P."/>
            <person name="Kohler A."/>
            <person name="Kuees U."/>
            <person name="Kumar T.K.A."/>
            <person name="Kuo A."/>
            <person name="LaButti K."/>
            <person name="Larrondo L.F."/>
            <person name="Lindquist E."/>
            <person name="Ling A."/>
            <person name="Lombard V."/>
            <person name="Lucas S."/>
            <person name="Lundell T."/>
            <person name="Martin R."/>
            <person name="McLaughlin D.J."/>
            <person name="Morgenstern I."/>
            <person name="Morin E."/>
            <person name="Murat C."/>
            <person name="Nagy L.G."/>
            <person name="Nolan M."/>
            <person name="Ohm R.A."/>
            <person name="Patyshakuliyeva A."/>
            <person name="Rokas A."/>
            <person name="Ruiz-Duenas F.J."/>
            <person name="Sabat G."/>
            <person name="Salamov A."/>
            <person name="Samejima M."/>
            <person name="Schmutz J."/>
            <person name="Slot J.C."/>
            <person name="St John F."/>
            <person name="Stenlid J."/>
            <person name="Sun H."/>
            <person name="Sun S."/>
            <person name="Syed K."/>
            <person name="Tsang A."/>
            <person name="Wiebenga A."/>
            <person name="Young D."/>
            <person name="Pisabarro A."/>
            <person name="Eastwood D.C."/>
            <person name="Martin F."/>
            <person name="Cullen D."/>
            <person name="Grigoriev I.V."/>
            <person name="Hibbett D.S."/>
        </authorList>
    </citation>
    <scope>NUCLEOTIDE SEQUENCE</scope>
    <source>
        <strain evidence="3">FP-58527</strain>
    </source>
</reference>
<feature type="region of interest" description="Disordered" evidence="1">
    <location>
        <begin position="1"/>
        <end position="171"/>
    </location>
</feature>
<dbReference type="Proteomes" id="UP000015241">
    <property type="component" value="Unassembled WGS sequence"/>
</dbReference>
<organism evidence="2 3">
    <name type="scientific">Fomitopsis schrenkii</name>
    <name type="common">Brown rot fungus</name>
    <dbReference type="NCBI Taxonomy" id="2126942"/>
    <lineage>
        <taxon>Eukaryota</taxon>
        <taxon>Fungi</taxon>
        <taxon>Dikarya</taxon>
        <taxon>Basidiomycota</taxon>
        <taxon>Agaricomycotina</taxon>
        <taxon>Agaricomycetes</taxon>
        <taxon>Polyporales</taxon>
        <taxon>Fomitopsis</taxon>
    </lineage>
</organism>
<evidence type="ECO:0000256" key="1">
    <source>
        <dbReference type="SAM" id="MobiDB-lite"/>
    </source>
</evidence>
<dbReference type="EMBL" id="KE504613">
    <property type="protein sequence ID" value="EPS92424.1"/>
    <property type="molecule type" value="Genomic_DNA"/>
</dbReference>
<feature type="compositionally biased region" description="Acidic residues" evidence="1">
    <location>
        <begin position="12"/>
        <end position="35"/>
    </location>
</feature>
<dbReference type="HOGENOM" id="CLU_1017611_0_0_1"/>
<feature type="compositionally biased region" description="Low complexity" evidence="1">
    <location>
        <begin position="91"/>
        <end position="101"/>
    </location>
</feature>
<evidence type="ECO:0000313" key="3">
    <source>
        <dbReference type="Proteomes" id="UP000015241"/>
    </source>
</evidence>
<dbReference type="InParanoid" id="S8F043"/>
<feature type="compositionally biased region" description="Polar residues" evidence="1">
    <location>
        <begin position="102"/>
        <end position="117"/>
    </location>
</feature>
<name>S8F043_FOMSC</name>
<dbReference type="AlphaFoldDB" id="S8F043"/>